<evidence type="ECO:0000313" key="4">
    <source>
        <dbReference type="EMBL" id="OCF35541.1"/>
    </source>
</evidence>
<dbReference type="InterPro" id="IPR019191">
    <property type="entry name" value="Essential_protein_Yae1_N"/>
</dbReference>
<feature type="domain" description="Essential protein Yae1 N-terminal" evidence="3">
    <location>
        <begin position="46"/>
        <end position="84"/>
    </location>
</feature>
<proteinExistence type="inferred from homology"/>
<name>A0A1B9GX00_9TREE</name>
<dbReference type="STRING" id="1296120.A0A1B9GX00"/>
<dbReference type="PANTHER" id="PTHR28532:SF1">
    <property type="entry name" value="ORAL CANCER OVEREXPRESSED 1"/>
    <property type="match status" value="1"/>
</dbReference>
<evidence type="ECO:0000313" key="5">
    <source>
        <dbReference type="Proteomes" id="UP000092666"/>
    </source>
</evidence>
<organism evidence="4 5">
    <name type="scientific">Kwoniella heveanensis BCC8398</name>
    <dbReference type="NCBI Taxonomy" id="1296120"/>
    <lineage>
        <taxon>Eukaryota</taxon>
        <taxon>Fungi</taxon>
        <taxon>Dikarya</taxon>
        <taxon>Basidiomycota</taxon>
        <taxon>Agaricomycotina</taxon>
        <taxon>Tremellomycetes</taxon>
        <taxon>Tremellales</taxon>
        <taxon>Cryptococcaceae</taxon>
        <taxon>Kwoniella</taxon>
    </lineage>
</organism>
<keyword evidence="5" id="KW-1185">Reference proteome</keyword>
<comment type="similarity">
    <text evidence="1">Belongs to the LTO1 family.</text>
</comment>
<dbReference type="EMBL" id="KI669498">
    <property type="protein sequence ID" value="OCF35541.1"/>
    <property type="molecule type" value="Genomic_DNA"/>
</dbReference>
<dbReference type="PANTHER" id="PTHR28532">
    <property type="entry name" value="GEO13458P1"/>
    <property type="match status" value="1"/>
</dbReference>
<protein>
    <recommendedName>
        <fullName evidence="3">Essential protein Yae1 N-terminal domain-containing protein</fullName>
    </recommendedName>
</protein>
<dbReference type="Pfam" id="PF09811">
    <property type="entry name" value="Yae1_N"/>
    <property type="match status" value="1"/>
</dbReference>
<feature type="region of interest" description="Disordered" evidence="2">
    <location>
        <begin position="218"/>
        <end position="255"/>
    </location>
</feature>
<reference evidence="5" key="2">
    <citation type="submission" date="2013-12" db="EMBL/GenBank/DDBJ databases">
        <title>Evolution of pathogenesis and genome organization in the Tremellales.</title>
        <authorList>
            <person name="Cuomo C."/>
            <person name="Litvintseva A."/>
            <person name="Heitman J."/>
            <person name="Chen Y."/>
            <person name="Sun S."/>
            <person name="Springer D."/>
            <person name="Dromer F."/>
            <person name="Young S."/>
            <person name="Zeng Q."/>
            <person name="Chapman S."/>
            <person name="Gujja S."/>
            <person name="Saif S."/>
            <person name="Birren B."/>
        </authorList>
    </citation>
    <scope>NUCLEOTIDE SEQUENCE [LARGE SCALE GENOMIC DNA]</scope>
    <source>
        <strain evidence="5">BCC8398</strain>
    </source>
</reference>
<dbReference type="InterPro" id="IPR052436">
    <property type="entry name" value="LTO1_adapter"/>
</dbReference>
<dbReference type="OrthoDB" id="48036at2759"/>
<dbReference type="Proteomes" id="UP000092666">
    <property type="component" value="Unassembled WGS sequence"/>
</dbReference>
<sequence length="255" mass="27405">MDSHRKQESNGREAVEVEDLDFNMNGVDDDVLEDITHMESTFYQEGYQSGFEHGKLHGIFEGRELGNEKSWELWEEIGYYEGWASLWVGQLESKAGINGKNAENEGRPGRRGKEARALNHARGLLELIASFPTTNPTPAPATSASTSDTIPASAATTSIDFLLSSTDNPESPSSSARERDQTDLASLISQIRAKYKLLCSSLGTRPRLAVAQIIEAKPGSGAGNASASLGDSASSGIETGGDGPVKGVDTRQLRF</sequence>
<evidence type="ECO:0000256" key="1">
    <source>
        <dbReference type="ARBA" id="ARBA00038090"/>
    </source>
</evidence>
<evidence type="ECO:0000259" key="3">
    <source>
        <dbReference type="Pfam" id="PF09811"/>
    </source>
</evidence>
<feature type="region of interest" description="Disordered" evidence="2">
    <location>
        <begin position="131"/>
        <end position="150"/>
    </location>
</feature>
<reference evidence="4 5" key="1">
    <citation type="submission" date="2013-07" db="EMBL/GenBank/DDBJ databases">
        <title>The Genome Sequence of Cryptococcus heveanensis BCC8398.</title>
        <authorList>
            <consortium name="The Broad Institute Genome Sequencing Platform"/>
            <person name="Cuomo C."/>
            <person name="Litvintseva A."/>
            <person name="Chen Y."/>
            <person name="Heitman J."/>
            <person name="Sun S."/>
            <person name="Springer D."/>
            <person name="Dromer F."/>
            <person name="Young S.K."/>
            <person name="Zeng Q."/>
            <person name="Gargeya S."/>
            <person name="Fitzgerald M."/>
            <person name="Abouelleil A."/>
            <person name="Alvarado L."/>
            <person name="Berlin A.M."/>
            <person name="Chapman S.B."/>
            <person name="Dewar J."/>
            <person name="Goldberg J."/>
            <person name="Griggs A."/>
            <person name="Gujja S."/>
            <person name="Hansen M."/>
            <person name="Howarth C."/>
            <person name="Imamovic A."/>
            <person name="Larimer J."/>
            <person name="McCowan C."/>
            <person name="Murphy C."/>
            <person name="Pearson M."/>
            <person name="Priest M."/>
            <person name="Roberts A."/>
            <person name="Saif S."/>
            <person name="Shea T."/>
            <person name="Sykes S."/>
            <person name="Wortman J."/>
            <person name="Nusbaum C."/>
            <person name="Birren B."/>
        </authorList>
    </citation>
    <scope>NUCLEOTIDE SEQUENCE [LARGE SCALE GENOMIC DNA]</scope>
    <source>
        <strain evidence="4 5">BCC8398</strain>
    </source>
</reference>
<feature type="compositionally biased region" description="Low complexity" evidence="2">
    <location>
        <begin position="218"/>
        <end position="236"/>
    </location>
</feature>
<accession>A0A1B9GX00</accession>
<dbReference type="AlphaFoldDB" id="A0A1B9GX00"/>
<gene>
    <name evidence="4" type="ORF">I316_02593</name>
</gene>
<evidence type="ECO:0000256" key="2">
    <source>
        <dbReference type="SAM" id="MobiDB-lite"/>
    </source>
</evidence>